<feature type="region of interest" description="Disordered" evidence="7">
    <location>
        <begin position="1"/>
        <end position="108"/>
    </location>
</feature>
<feature type="transmembrane region" description="Helical" evidence="8">
    <location>
        <begin position="419"/>
        <end position="440"/>
    </location>
</feature>
<feature type="transmembrane region" description="Helical" evidence="8">
    <location>
        <begin position="447"/>
        <end position="468"/>
    </location>
</feature>
<evidence type="ECO:0000259" key="9">
    <source>
        <dbReference type="Pfam" id="PF06738"/>
    </source>
</evidence>
<evidence type="ECO:0000313" key="12">
    <source>
        <dbReference type="Proteomes" id="UP001209654"/>
    </source>
</evidence>
<protein>
    <recommendedName>
        <fullName evidence="13">Threonine/serine exporter family protein</fullName>
    </recommendedName>
</protein>
<feature type="transmembrane region" description="Helical" evidence="8">
    <location>
        <begin position="385"/>
        <end position="407"/>
    </location>
</feature>
<evidence type="ECO:0000256" key="7">
    <source>
        <dbReference type="SAM" id="MobiDB-lite"/>
    </source>
</evidence>
<evidence type="ECO:0000313" key="11">
    <source>
        <dbReference type="EMBL" id="GLB69523.1"/>
    </source>
</evidence>
<feature type="compositionally biased region" description="Basic and acidic residues" evidence="7">
    <location>
        <begin position="79"/>
        <end position="92"/>
    </location>
</feature>
<reference evidence="11 12" key="1">
    <citation type="journal article" date="2023" name="Int. J. Syst. Evol. Microbiol.">
        <title>Arthrobacter mangrovi sp. nov., an actinobacterium isolated from the rhizosphere of a mangrove.</title>
        <authorList>
            <person name="Hamada M."/>
            <person name="Saitou S."/>
            <person name="Enomoto N."/>
            <person name="Nanri K."/>
            <person name="Hidaka K."/>
            <person name="Miura T."/>
            <person name="Tamura T."/>
        </authorList>
    </citation>
    <scope>NUCLEOTIDE SEQUENCE [LARGE SCALE GENOMIC DNA]</scope>
    <source>
        <strain evidence="11 12">NBRC 112813</strain>
    </source>
</reference>
<keyword evidence="2" id="KW-1003">Cell membrane</keyword>
<dbReference type="PANTHER" id="PTHR34390">
    <property type="entry name" value="UPF0442 PROTEIN YJJB-RELATED"/>
    <property type="match status" value="1"/>
</dbReference>
<evidence type="ECO:0000256" key="3">
    <source>
        <dbReference type="ARBA" id="ARBA00022692"/>
    </source>
</evidence>
<accession>A0ABQ5N054</accession>
<dbReference type="InterPro" id="IPR024528">
    <property type="entry name" value="ThrE_2"/>
</dbReference>
<dbReference type="Proteomes" id="UP001209654">
    <property type="component" value="Unassembled WGS sequence"/>
</dbReference>
<feature type="domain" description="Threonine/Serine exporter ThrE" evidence="10">
    <location>
        <begin position="429"/>
        <end position="553"/>
    </location>
</feature>
<feature type="compositionally biased region" description="Basic and acidic residues" evidence="7">
    <location>
        <begin position="1"/>
        <end position="11"/>
    </location>
</feature>
<comment type="caution">
    <text evidence="11">The sequence shown here is derived from an EMBL/GenBank/DDBJ whole genome shotgun (WGS) entry which is preliminary data.</text>
</comment>
<evidence type="ECO:0000259" key="10">
    <source>
        <dbReference type="Pfam" id="PF12821"/>
    </source>
</evidence>
<evidence type="ECO:0000256" key="2">
    <source>
        <dbReference type="ARBA" id="ARBA00022475"/>
    </source>
</evidence>
<keyword evidence="3 8" id="KW-0812">Transmembrane</keyword>
<evidence type="ECO:0000256" key="1">
    <source>
        <dbReference type="ARBA" id="ARBA00004651"/>
    </source>
</evidence>
<comment type="subcellular location">
    <subcellularLocation>
        <location evidence="1">Cell membrane</location>
        <topology evidence="1">Multi-pass membrane protein</topology>
    </subcellularLocation>
</comment>
<dbReference type="InterPro" id="IPR010619">
    <property type="entry name" value="ThrE-like_N"/>
</dbReference>
<feature type="transmembrane region" description="Helical" evidence="8">
    <location>
        <begin position="320"/>
        <end position="338"/>
    </location>
</feature>
<sequence>MQEKDGQRDTESGTTPRAGMLPIVRPVNQAGSSPDGTAAGQPRPGRPATGSTDDGPLATKQQPRAARVQSRRHNRHRGKPELPKRPVAKEAKPVPAGTAPLPLPKNQQRTNAAARRMLRKLVQGEAPPTAPMSIVERLAGSPYANPLVQSSGVDASARLTLDFALDVAETMLRFGAGALEVESSIIAVTAAFGLRDVDVDITNQSVVINYARPDTVPMNVLRVVRSWTNNYAGLSAVHQLVTDIVNGGVGRTEARERLKQITSRPKPFPRWMAIGAGGVFSAAITGFMGGGIFAGLVALLATVLMGLLGRKLNKWRVPDFFVTAVGACLATVAALVFFQLRVPLSPALVIAGGILYLLPTGRLVSATQDAINGFPVTAMGRYLSAFLTFAAIASGVAVGLVAGNLAGVSLPEIFVEGGISYPFIVRAALLMVATIAISITEQTRANVLLPTALVGVVGLMVYEAVLLAGLGSRISPFVAAVVIGFLGRIVGLRLGSPQLVVAVPAVLFLLPGFSVFRAIYELTISTEQAFNGMIGLLGALTVILAMAGGTVLGDYLAQPLTRDLGSNEGRRRNRRR</sequence>
<feature type="transmembrane region" description="Helical" evidence="8">
    <location>
        <begin position="290"/>
        <end position="308"/>
    </location>
</feature>
<feature type="compositionally biased region" description="Basic residues" evidence="7">
    <location>
        <begin position="69"/>
        <end position="78"/>
    </location>
</feature>
<keyword evidence="12" id="KW-1185">Reference proteome</keyword>
<feature type="transmembrane region" description="Helical" evidence="8">
    <location>
        <begin position="474"/>
        <end position="492"/>
    </location>
</feature>
<gene>
    <name evidence="11" type="ORF">AHIS1636_39690</name>
</gene>
<name>A0ABQ5N054_9MICC</name>
<keyword evidence="4 8" id="KW-1133">Transmembrane helix</keyword>
<proteinExistence type="inferred from homology"/>
<feature type="transmembrane region" description="Helical" evidence="8">
    <location>
        <begin position="532"/>
        <end position="552"/>
    </location>
</feature>
<organism evidence="11 12">
    <name type="scientific">Arthrobacter mangrovi</name>
    <dbReference type="NCBI Taxonomy" id="2966350"/>
    <lineage>
        <taxon>Bacteria</taxon>
        <taxon>Bacillati</taxon>
        <taxon>Actinomycetota</taxon>
        <taxon>Actinomycetes</taxon>
        <taxon>Micrococcales</taxon>
        <taxon>Micrococcaceae</taxon>
        <taxon>Arthrobacter</taxon>
    </lineage>
</organism>
<dbReference type="PANTHER" id="PTHR34390:SF2">
    <property type="entry name" value="SUCCINATE TRANSPORTER SUBUNIT YJJP-RELATED"/>
    <property type="match status" value="1"/>
</dbReference>
<feature type="transmembrane region" description="Helical" evidence="8">
    <location>
        <begin position="344"/>
        <end position="364"/>
    </location>
</feature>
<dbReference type="InterPro" id="IPR050539">
    <property type="entry name" value="ThrE_Dicarb/AminoAcid_Exp"/>
</dbReference>
<feature type="transmembrane region" description="Helical" evidence="8">
    <location>
        <begin position="499"/>
        <end position="520"/>
    </location>
</feature>
<feature type="domain" description="Threonine/serine exporter-like N-terminal" evidence="9">
    <location>
        <begin position="162"/>
        <end position="400"/>
    </location>
</feature>
<evidence type="ECO:0000256" key="5">
    <source>
        <dbReference type="ARBA" id="ARBA00023136"/>
    </source>
</evidence>
<evidence type="ECO:0000256" key="8">
    <source>
        <dbReference type="SAM" id="Phobius"/>
    </source>
</evidence>
<comment type="similarity">
    <text evidence="6">Belongs to the ThrE exporter (TC 2.A.79) family.</text>
</comment>
<evidence type="ECO:0008006" key="13">
    <source>
        <dbReference type="Google" id="ProtNLM"/>
    </source>
</evidence>
<dbReference type="Pfam" id="PF12821">
    <property type="entry name" value="ThrE_2"/>
    <property type="match status" value="1"/>
</dbReference>
<keyword evidence="5 8" id="KW-0472">Membrane</keyword>
<evidence type="ECO:0000256" key="4">
    <source>
        <dbReference type="ARBA" id="ARBA00022989"/>
    </source>
</evidence>
<evidence type="ECO:0000256" key="6">
    <source>
        <dbReference type="ARBA" id="ARBA00034125"/>
    </source>
</evidence>
<dbReference type="Pfam" id="PF06738">
    <property type="entry name" value="ThrE"/>
    <property type="match status" value="1"/>
</dbReference>
<dbReference type="EMBL" id="BRVS01000041">
    <property type="protein sequence ID" value="GLB69523.1"/>
    <property type="molecule type" value="Genomic_DNA"/>
</dbReference>